<dbReference type="InterPro" id="IPR037460">
    <property type="entry name" value="SEST-like"/>
</dbReference>
<dbReference type="Gene3D" id="3.40.50.1110">
    <property type="entry name" value="SGNH hydrolase"/>
    <property type="match status" value="1"/>
</dbReference>
<protein>
    <submittedName>
        <fullName evidence="1">Unannotated protein</fullName>
    </submittedName>
</protein>
<dbReference type="SUPFAM" id="SSF52266">
    <property type="entry name" value="SGNH hydrolase"/>
    <property type="match status" value="1"/>
</dbReference>
<accession>A0A6J7KZX9</accession>
<name>A0A6J7KZX9_9ZZZZ</name>
<dbReference type="PANTHER" id="PTHR37981">
    <property type="entry name" value="LIPASE 2"/>
    <property type="match status" value="1"/>
</dbReference>
<dbReference type="EMBL" id="CAFBNE010000078">
    <property type="protein sequence ID" value="CAB4961321.1"/>
    <property type="molecule type" value="Genomic_DNA"/>
</dbReference>
<dbReference type="GO" id="GO:0016788">
    <property type="term" value="F:hydrolase activity, acting on ester bonds"/>
    <property type="evidence" value="ECO:0007669"/>
    <property type="project" value="InterPro"/>
</dbReference>
<organism evidence="1">
    <name type="scientific">freshwater metagenome</name>
    <dbReference type="NCBI Taxonomy" id="449393"/>
    <lineage>
        <taxon>unclassified sequences</taxon>
        <taxon>metagenomes</taxon>
        <taxon>ecological metagenomes</taxon>
    </lineage>
</organism>
<evidence type="ECO:0000313" key="1">
    <source>
        <dbReference type="EMBL" id="CAB4961321.1"/>
    </source>
</evidence>
<sequence>MNSFSNLTARTRLTFVLGVALTSVLILAGCGSVQTQGRLAAKGVTSTGSPTGEPWVVSLGDSFISGEAGRWAGNESFTTADVDALGSSAYFDGAGRESVNRCHRSASAGIHIGDTPSLNLACSGAITSTKVDEAGNFKPGIDFSSEGGRKGQALMLKEFAKDHRVAMVALSIGGNDFNFSPIIAECIKSFLKPSIFGSYCSKDSKVQSYISSKAADRVREDTTQAILRIADAMEQAGYEDSDWTLVLQQYPNPLPRAGAIRYTESGYDRQLVGGCGFRDRDANWASDTLLPLVNTTFVEAAQQASAERPTLRIARMDASRAFDLRALCDADVERVGSNNGVDSWQAEDAADRSEWVMEINMVNPNDTFQQESLHPNYWGQLALRNCWRQVWNDGDVRGGACTRGAGLNELGEPQMSLEGNSDGYWIGEAAR</sequence>
<gene>
    <name evidence="1" type="ORF">UFOPK3772_02222</name>
</gene>
<proteinExistence type="predicted"/>
<dbReference type="InterPro" id="IPR036514">
    <property type="entry name" value="SGNH_hydro_sf"/>
</dbReference>
<dbReference type="AlphaFoldDB" id="A0A6J7KZX9"/>
<dbReference type="GO" id="GO:0006629">
    <property type="term" value="P:lipid metabolic process"/>
    <property type="evidence" value="ECO:0007669"/>
    <property type="project" value="TreeGrafter"/>
</dbReference>
<dbReference type="PANTHER" id="PTHR37981:SF1">
    <property type="entry name" value="SGNH HYDROLASE-TYPE ESTERASE DOMAIN-CONTAINING PROTEIN"/>
    <property type="match status" value="1"/>
</dbReference>
<reference evidence="1" key="1">
    <citation type="submission" date="2020-05" db="EMBL/GenBank/DDBJ databases">
        <authorList>
            <person name="Chiriac C."/>
            <person name="Salcher M."/>
            <person name="Ghai R."/>
            <person name="Kavagutti S V."/>
        </authorList>
    </citation>
    <scope>NUCLEOTIDE SEQUENCE</scope>
</reference>